<evidence type="ECO:0000313" key="3">
    <source>
        <dbReference type="Proteomes" id="UP000298663"/>
    </source>
</evidence>
<dbReference type="AlphaFoldDB" id="A0A4U5PD06"/>
<organism evidence="2 3">
    <name type="scientific">Steinernema carpocapsae</name>
    <name type="common">Entomopathogenic nematode</name>
    <dbReference type="NCBI Taxonomy" id="34508"/>
    <lineage>
        <taxon>Eukaryota</taxon>
        <taxon>Metazoa</taxon>
        <taxon>Ecdysozoa</taxon>
        <taxon>Nematoda</taxon>
        <taxon>Chromadorea</taxon>
        <taxon>Rhabditida</taxon>
        <taxon>Tylenchina</taxon>
        <taxon>Panagrolaimomorpha</taxon>
        <taxon>Strongyloidoidea</taxon>
        <taxon>Steinernematidae</taxon>
        <taxon>Steinernema</taxon>
    </lineage>
</organism>
<sequence length="66" mass="7401">MNSYAKWAVRSKKVIMCARCEEAKRRKGAEGVEDICAKKPLMRSAEVPCSPGRRTTGGRMRKRGIC</sequence>
<feature type="region of interest" description="Disordered" evidence="1">
    <location>
        <begin position="47"/>
        <end position="66"/>
    </location>
</feature>
<keyword evidence="3" id="KW-1185">Reference proteome</keyword>
<proteinExistence type="predicted"/>
<dbReference type="EMBL" id="AZBU02000002">
    <property type="protein sequence ID" value="TKR94309.1"/>
    <property type="molecule type" value="Genomic_DNA"/>
</dbReference>
<gene>
    <name evidence="2" type="ORF">L596_008606</name>
</gene>
<evidence type="ECO:0000256" key="1">
    <source>
        <dbReference type="SAM" id="MobiDB-lite"/>
    </source>
</evidence>
<comment type="caution">
    <text evidence="2">The sequence shown here is derived from an EMBL/GenBank/DDBJ whole genome shotgun (WGS) entry which is preliminary data.</text>
</comment>
<accession>A0A4U5PD06</accession>
<reference evidence="2 3" key="2">
    <citation type="journal article" date="2019" name="G3 (Bethesda)">
        <title>Hybrid Assembly of the Genome of the Entomopathogenic Nematode Steinernema carpocapsae Identifies the X-Chromosome.</title>
        <authorList>
            <person name="Serra L."/>
            <person name="Macchietto M."/>
            <person name="Macias-Munoz A."/>
            <person name="McGill C.J."/>
            <person name="Rodriguez I.M."/>
            <person name="Rodriguez B."/>
            <person name="Murad R."/>
            <person name="Mortazavi A."/>
        </authorList>
    </citation>
    <scope>NUCLEOTIDE SEQUENCE [LARGE SCALE GENOMIC DNA]</scope>
    <source>
        <strain evidence="2 3">ALL</strain>
    </source>
</reference>
<dbReference type="Proteomes" id="UP000298663">
    <property type="component" value="Unassembled WGS sequence"/>
</dbReference>
<evidence type="ECO:0000313" key="2">
    <source>
        <dbReference type="EMBL" id="TKR94309.1"/>
    </source>
</evidence>
<protein>
    <submittedName>
        <fullName evidence="2">Uncharacterized protein</fullName>
    </submittedName>
</protein>
<name>A0A4U5PD06_STECR</name>
<reference evidence="2 3" key="1">
    <citation type="journal article" date="2015" name="Genome Biol.">
        <title>Comparative genomics of Steinernema reveals deeply conserved gene regulatory networks.</title>
        <authorList>
            <person name="Dillman A.R."/>
            <person name="Macchietto M."/>
            <person name="Porter C.F."/>
            <person name="Rogers A."/>
            <person name="Williams B."/>
            <person name="Antoshechkin I."/>
            <person name="Lee M.M."/>
            <person name="Goodwin Z."/>
            <person name="Lu X."/>
            <person name="Lewis E.E."/>
            <person name="Goodrich-Blair H."/>
            <person name="Stock S.P."/>
            <person name="Adams B.J."/>
            <person name="Sternberg P.W."/>
            <person name="Mortazavi A."/>
        </authorList>
    </citation>
    <scope>NUCLEOTIDE SEQUENCE [LARGE SCALE GENOMIC DNA]</scope>
    <source>
        <strain evidence="2 3">ALL</strain>
    </source>
</reference>